<dbReference type="AlphaFoldDB" id="A0AAP2Z4S7"/>
<sequence length="132" mass="13922">MCAPFTDHDVGKAVENEEGEDVGVVASVADGVAYVLPADDAVDSGADADRPRRLRPDSVRAITEETVRLEGGLPPEDEAADAERYRGLEADPIELAGGDGDPVTPDEFSVEPDEDTEPTDAAVEPDDEDDAK</sequence>
<feature type="compositionally biased region" description="Acidic residues" evidence="1">
    <location>
        <begin position="108"/>
        <end position="132"/>
    </location>
</feature>
<evidence type="ECO:0000313" key="3">
    <source>
        <dbReference type="Proteomes" id="UP001321047"/>
    </source>
</evidence>
<feature type="compositionally biased region" description="Basic and acidic residues" evidence="1">
    <location>
        <begin position="1"/>
        <end position="15"/>
    </location>
</feature>
<evidence type="ECO:0000313" key="2">
    <source>
        <dbReference type="EMBL" id="MCU4750676.1"/>
    </source>
</evidence>
<comment type="caution">
    <text evidence="2">The sequence shown here is derived from an EMBL/GenBank/DDBJ whole genome shotgun (WGS) entry which is preliminary data.</text>
</comment>
<keyword evidence="3" id="KW-1185">Reference proteome</keyword>
<dbReference type="EMBL" id="JAOPJZ010000001">
    <property type="protein sequence ID" value="MCU4750676.1"/>
    <property type="molecule type" value="Genomic_DNA"/>
</dbReference>
<accession>A0AAP2Z4S7</accession>
<proteinExistence type="predicted"/>
<evidence type="ECO:0000256" key="1">
    <source>
        <dbReference type="SAM" id="MobiDB-lite"/>
    </source>
</evidence>
<dbReference type="RefSeq" id="WP_342805690.1">
    <property type="nucleotide sequence ID" value="NZ_JAOPJZ010000001.1"/>
</dbReference>
<reference evidence="2 3" key="1">
    <citation type="submission" date="2022-09" db="EMBL/GenBank/DDBJ databases">
        <title>Enrichment on poylsaccharides allowed isolation of novel metabolic and taxonomic groups of Haloarchaea.</title>
        <authorList>
            <person name="Sorokin D.Y."/>
            <person name="Elcheninov A.G."/>
            <person name="Khizhniak T.V."/>
            <person name="Kolganova T.V."/>
            <person name="Kublanov I.V."/>
        </authorList>
    </citation>
    <scope>NUCLEOTIDE SEQUENCE [LARGE SCALE GENOMIC DNA]</scope>
    <source>
        <strain evidence="2 3">AArc-curdl1</strain>
    </source>
</reference>
<protein>
    <recommendedName>
        <fullName evidence="4">DUF2171 domain-containing protein</fullName>
    </recommendedName>
</protein>
<feature type="compositionally biased region" description="Basic and acidic residues" evidence="1">
    <location>
        <begin position="47"/>
        <end position="68"/>
    </location>
</feature>
<name>A0AAP2Z4S7_9EURY</name>
<feature type="region of interest" description="Disordered" evidence="1">
    <location>
        <begin position="1"/>
        <end position="20"/>
    </location>
</feature>
<dbReference type="Proteomes" id="UP001321047">
    <property type="component" value="Unassembled WGS sequence"/>
</dbReference>
<organism evidence="2 3">
    <name type="scientific">Natronosalvus hydrolyticus</name>
    <dbReference type="NCBI Taxonomy" id="2979988"/>
    <lineage>
        <taxon>Archaea</taxon>
        <taxon>Methanobacteriati</taxon>
        <taxon>Methanobacteriota</taxon>
        <taxon>Stenosarchaea group</taxon>
        <taxon>Halobacteria</taxon>
        <taxon>Halobacteriales</taxon>
        <taxon>Natrialbaceae</taxon>
        <taxon>Natronosalvus</taxon>
    </lineage>
</organism>
<gene>
    <name evidence="2" type="ORF">OB919_01560</name>
</gene>
<feature type="region of interest" description="Disordered" evidence="1">
    <location>
        <begin position="38"/>
        <end position="132"/>
    </location>
</feature>
<evidence type="ECO:0008006" key="4">
    <source>
        <dbReference type="Google" id="ProtNLM"/>
    </source>
</evidence>